<feature type="transmembrane region" description="Helical" evidence="12">
    <location>
        <begin position="21"/>
        <end position="54"/>
    </location>
</feature>
<dbReference type="Proteomes" id="UP001196509">
    <property type="component" value="Unassembled WGS sequence"/>
</dbReference>
<keyword evidence="10 11" id="KW-0670">Pyruvate</keyword>
<comment type="caution">
    <text evidence="13">The sequence shown here is derived from an EMBL/GenBank/DDBJ whole genome shotgun (WGS) entry which is preliminary data.</text>
</comment>
<organism evidence="13 14">
    <name type="scientific">Flavimaribacter sediminis</name>
    <dbReference type="NCBI Taxonomy" id="2865987"/>
    <lineage>
        <taxon>Bacteria</taxon>
        <taxon>Pseudomonadati</taxon>
        <taxon>Pseudomonadota</taxon>
        <taxon>Alphaproteobacteria</taxon>
        <taxon>Hyphomicrobiales</taxon>
        <taxon>Rhizobiaceae</taxon>
        <taxon>Flavimaribacter</taxon>
    </lineage>
</organism>
<dbReference type="NCBIfam" id="NF003685">
    <property type="entry name" value="PRK05305.2-5"/>
    <property type="match status" value="1"/>
</dbReference>
<dbReference type="HAMAP" id="MF_00664">
    <property type="entry name" value="PS_decarb_PSD_A"/>
    <property type="match status" value="1"/>
</dbReference>
<dbReference type="EMBL" id="JAICBX010000004">
    <property type="protein sequence ID" value="MBW8639596.1"/>
    <property type="molecule type" value="Genomic_DNA"/>
</dbReference>
<protein>
    <recommendedName>
        <fullName evidence="11">Phosphatidylserine decarboxylase proenzyme</fullName>
        <ecNumber evidence="11">4.1.1.65</ecNumber>
    </recommendedName>
    <component>
        <recommendedName>
            <fullName evidence="11">Phosphatidylserine decarboxylase alpha chain</fullName>
        </recommendedName>
    </component>
    <component>
        <recommendedName>
            <fullName evidence="11">Phosphatidylserine decarboxylase beta chain</fullName>
        </recommendedName>
    </component>
</protein>
<dbReference type="PANTHER" id="PTHR35809:SF1">
    <property type="entry name" value="ARCHAETIDYLSERINE DECARBOXYLASE PROENZYME-RELATED"/>
    <property type="match status" value="1"/>
</dbReference>
<proteinExistence type="inferred from homology"/>
<keyword evidence="4 11" id="KW-0443">Lipid metabolism</keyword>
<keyword evidence="5 11" id="KW-0472">Membrane</keyword>
<keyword evidence="12" id="KW-1133">Transmembrane helix</keyword>
<evidence type="ECO:0000313" key="13">
    <source>
        <dbReference type="EMBL" id="MBW8639596.1"/>
    </source>
</evidence>
<dbReference type="GO" id="GO:0005886">
    <property type="term" value="C:plasma membrane"/>
    <property type="evidence" value="ECO:0007669"/>
    <property type="project" value="UniProtKB-SubCell"/>
</dbReference>
<feature type="active site" description="Schiff-base intermediate with substrate; via pyruvic acid" evidence="11">
    <location>
        <position position="190"/>
    </location>
</feature>
<comment type="cofactor">
    <cofactor evidence="11">
        <name>pyruvate</name>
        <dbReference type="ChEBI" id="CHEBI:15361"/>
    </cofactor>
    <text evidence="11">Binds 1 pyruvoyl group covalently per subunit.</text>
</comment>
<evidence type="ECO:0000256" key="4">
    <source>
        <dbReference type="ARBA" id="ARBA00023098"/>
    </source>
</evidence>
<evidence type="ECO:0000313" key="14">
    <source>
        <dbReference type="Proteomes" id="UP001196509"/>
    </source>
</evidence>
<reference evidence="13" key="1">
    <citation type="submission" date="2021-08" db="EMBL/GenBank/DDBJ databases">
        <title>Hoeflea bacterium WL0058 sp. nov., isolated from the sediment.</title>
        <authorList>
            <person name="Wang L."/>
            <person name="Zhang D."/>
        </authorList>
    </citation>
    <scope>NUCLEOTIDE SEQUENCE</scope>
    <source>
        <strain evidence="13">WL0058</strain>
    </source>
</reference>
<evidence type="ECO:0000256" key="10">
    <source>
        <dbReference type="ARBA" id="ARBA00023317"/>
    </source>
</evidence>
<keyword evidence="14" id="KW-1185">Reference proteome</keyword>
<comment type="pathway">
    <text evidence="11">Phospholipid metabolism; phosphatidylethanolamine biosynthesis; phosphatidylethanolamine from CDP-diacylglycerol: step 2/2.</text>
</comment>
<dbReference type="GO" id="GO:0006646">
    <property type="term" value="P:phosphatidylethanolamine biosynthetic process"/>
    <property type="evidence" value="ECO:0007669"/>
    <property type="project" value="UniProtKB-UniRule"/>
</dbReference>
<dbReference type="EC" id="4.1.1.65" evidence="11"/>
<feature type="site" description="Cleavage (non-hydrolytic); by autocatalysis" evidence="11">
    <location>
        <begin position="189"/>
        <end position="190"/>
    </location>
</feature>
<dbReference type="AlphaFoldDB" id="A0AAE2ZNV4"/>
<evidence type="ECO:0000256" key="8">
    <source>
        <dbReference type="ARBA" id="ARBA00023239"/>
    </source>
</evidence>
<keyword evidence="1 11" id="KW-1003">Cell membrane</keyword>
<feature type="modified residue" description="Pyruvic acid (Ser); by autocatalysis" evidence="11">
    <location>
        <position position="190"/>
    </location>
</feature>
<evidence type="ECO:0000256" key="5">
    <source>
        <dbReference type="ARBA" id="ARBA00023136"/>
    </source>
</evidence>
<feature type="chain" id="PRO_5041753832" description="Phosphatidylserine decarboxylase alpha chain" evidence="11">
    <location>
        <begin position="190"/>
        <end position="232"/>
    </location>
</feature>
<keyword evidence="7 11" id="KW-0594">Phospholipid biosynthesis</keyword>
<name>A0AAE2ZNV4_9HYPH</name>
<comment type="subunit">
    <text evidence="11">Heterodimer of a large membrane-associated beta subunit and a small pyruvoyl-containing alpha subunit.</text>
</comment>
<dbReference type="InterPro" id="IPR033175">
    <property type="entry name" value="PSD-A"/>
</dbReference>
<comment type="similarity">
    <text evidence="11">Belongs to the phosphatidylserine decarboxylase family. PSD-A subfamily.</text>
</comment>
<comment type="catalytic activity">
    <reaction evidence="11">
        <text>a 1,2-diacyl-sn-glycero-3-phospho-L-serine + H(+) = a 1,2-diacyl-sn-glycero-3-phosphoethanolamine + CO2</text>
        <dbReference type="Rhea" id="RHEA:20828"/>
        <dbReference type="ChEBI" id="CHEBI:15378"/>
        <dbReference type="ChEBI" id="CHEBI:16526"/>
        <dbReference type="ChEBI" id="CHEBI:57262"/>
        <dbReference type="ChEBI" id="CHEBI:64612"/>
        <dbReference type="EC" id="4.1.1.65"/>
    </reaction>
</comment>
<dbReference type="RefSeq" id="WP_220230316.1">
    <property type="nucleotide sequence ID" value="NZ_JAICBX010000004.1"/>
</dbReference>
<keyword evidence="2 11" id="KW-0444">Lipid biosynthesis</keyword>
<dbReference type="PANTHER" id="PTHR35809">
    <property type="entry name" value="ARCHAETIDYLSERINE DECARBOXYLASE PROENZYME-RELATED"/>
    <property type="match status" value="1"/>
</dbReference>
<evidence type="ECO:0000256" key="6">
    <source>
        <dbReference type="ARBA" id="ARBA00023145"/>
    </source>
</evidence>
<dbReference type="InterPro" id="IPR003817">
    <property type="entry name" value="PS_Dcarbxylase"/>
</dbReference>
<evidence type="ECO:0000256" key="7">
    <source>
        <dbReference type="ARBA" id="ARBA00023209"/>
    </source>
</evidence>
<keyword evidence="12" id="KW-0812">Transmembrane</keyword>
<evidence type="ECO:0000256" key="11">
    <source>
        <dbReference type="HAMAP-Rule" id="MF_00664"/>
    </source>
</evidence>
<dbReference type="NCBIfam" id="NF003678">
    <property type="entry name" value="PRK05305.1-2"/>
    <property type="match status" value="1"/>
</dbReference>
<evidence type="ECO:0000256" key="1">
    <source>
        <dbReference type="ARBA" id="ARBA00022475"/>
    </source>
</evidence>
<dbReference type="Pfam" id="PF02666">
    <property type="entry name" value="PS_Dcarbxylase"/>
    <property type="match status" value="1"/>
</dbReference>
<evidence type="ECO:0000256" key="3">
    <source>
        <dbReference type="ARBA" id="ARBA00022793"/>
    </source>
</evidence>
<sequence>MNFFDALTSALTPIHKEGYKFIMAFLAASLVLGWIWDPLFWIGLILTAWCAYFFRDPERVTPLDDDLVISPADGKVSSVVQTIPPRELDLGEGEMLRVSVFMNVFNCHINRAPIRGVVRQAVYKSGSFVNAELDKASEENERNGLVIEGQHGLVGVVQIAGLVARRIVCWRSVNDTLDAGERFGLIRFGSRLDVYLPLSAAPRVSVGQTAVAGETVLAEYNAARGKTVSRRA</sequence>
<gene>
    <name evidence="11" type="primary">psd</name>
    <name evidence="13" type="ORF">K1W69_20555</name>
</gene>
<comment type="PTM">
    <text evidence="11">Is synthesized initially as an inactive proenzyme. Formation of the active enzyme involves a self-maturation process in which the active site pyruvoyl group is generated from an internal serine residue via an autocatalytic post-translational modification. Two non-identical subunits are generated from the proenzyme in this reaction, and the pyruvate is formed at the N-terminus of the alpha chain, which is derived from the carboxyl end of the proenzyme. The post-translation cleavage follows an unusual pathway, termed non-hydrolytic serinolysis, in which the side chain hydroxyl group of the serine supplies its oxygen atom to form the C-terminus of the beta chain, while the remainder of the serine residue undergoes an oxidative deamination to produce ammonia and the pyruvoyl prosthetic group on the alpha chain.</text>
</comment>
<evidence type="ECO:0000256" key="12">
    <source>
        <dbReference type="SAM" id="Phobius"/>
    </source>
</evidence>
<evidence type="ECO:0000256" key="2">
    <source>
        <dbReference type="ARBA" id="ARBA00022516"/>
    </source>
</evidence>
<keyword evidence="6 11" id="KW-0865">Zymogen</keyword>
<accession>A0AAE2ZNV4</accession>
<comment type="function">
    <text evidence="11">Catalyzes the formation of phosphatidylethanolamine (PtdEtn) from phosphatidylserine (PtdSer).</text>
</comment>
<keyword evidence="9 11" id="KW-1208">Phospholipid metabolism</keyword>
<feature type="chain" id="PRO_5041753833" description="Phosphatidylserine decarboxylase beta chain" evidence="11">
    <location>
        <begin position="1"/>
        <end position="189"/>
    </location>
</feature>
<evidence type="ECO:0000256" key="9">
    <source>
        <dbReference type="ARBA" id="ARBA00023264"/>
    </source>
</evidence>
<keyword evidence="8 11" id="KW-0456">Lyase</keyword>
<keyword evidence="3 11" id="KW-0210">Decarboxylase</keyword>
<dbReference type="NCBIfam" id="NF003677">
    <property type="entry name" value="PRK05305.1-1"/>
    <property type="match status" value="1"/>
</dbReference>
<dbReference type="NCBIfam" id="NF003679">
    <property type="entry name" value="PRK05305.1-3"/>
    <property type="match status" value="1"/>
</dbReference>
<dbReference type="GO" id="GO:0004609">
    <property type="term" value="F:phosphatidylserine decarboxylase activity"/>
    <property type="evidence" value="ECO:0007669"/>
    <property type="project" value="UniProtKB-UniRule"/>
</dbReference>
<comment type="subcellular location">
    <subcellularLocation>
        <location evidence="11">Cell membrane</location>
        <topology evidence="11">Peripheral membrane protein</topology>
    </subcellularLocation>
</comment>